<dbReference type="Proteomes" id="UP000017396">
    <property type="component" value="Chromosome"/>
</dbReference>
<proteinExistence type="predicted"/>
<evidence type="ECO:0000313" key="2">
    <source>
        <dbReference type="EMBL" id="AGY60556.1"/>
    </source>
</evidence>
<dbReference type="RefSeq" id="WP_023175923.1">
    <property type="nucleotide sequence ID" value="NC_022600.1"/>
</dbReference>
<sequence length="197" mass="22036">MNGKRTSPPRQDSESELAEHVSESISTLVALRQEAEQEVSRHQRFAEKLTAFLGRPAFLYSILVIIGLWSAYNFLAAGFHQHPIDPPPFFAMATAINVGALVMATAVLITQNRQGRLAERREQLSLQISLLAEQKAAKAIALLEELRRDIPVVRNRHDPQAEQMQQPTDPQLLKSRLEQSLEEAVRQAEKGETPPGK</sequence>
<dbReference type="KEGG" id="glj:GKIL_4310"/>
<evidence type="ECO:0000313" key="3">
    <source>
        <dbReference type="Proteomes" id="UP000017396"/>
    </source>
</evidence>
<dbReference type="EMBL" id="CP003587">
    <property type="protein sequence ID" value="AGY60556.1"/>
    <property type="molecule type" value="Genomic_DNA"/>
</dbReference>
<protein>
    <recommendedName>
        <fullName evidence="4">DUF1003 domain-containing protein</fullName>
    </recommendedName>
</protein>
<accession>U5QNQ2</accession>
<dbReference type="HOGENOM" id="CLU_103350_0_0_3"/>
<dbReference type="InterPro" id="IPR010406">
    <property type="entry name" value="DUF1003"/>
</dbReference>
<name>U5QNQ2_GLOK1</name>
<dbReference type="OrthoDB" id="9795736at2"/>
<keyword evidence="1" id="KW-1133">Transmembrane helix</keyword>
<dbReference type="STRING" id="1183438.GKIL_4310"/>
<dbReference type="AlphaFoldDB" id="U5QNQ2"/>
<keyword evidence="3" id="KW-1185">Reference proteome</keyword>
<feature type="transmembrane region" description="Helical" evidence="1">
    <location>
        <begin position="57"/>
        <end position="77"/>
    </location>
</feature>
<organism evidence="2 3">
    <name type="scientific">Gloeobacter kilaueensis (strain ATCC BAA-2537 / CCAP 1431/1 / ULC 316 / JS1)</name>
    <dbReference type="NCBI Taxonomy" id="1183438"/>
    <lineage>
        <taxon>Bacteria</taxon>
        <taxon>Bacillati</taxon>
        <taxon>Cyanobacteriota</taxon>
        <taxon>Cyanophyceae</taxon>
        <taxon>Gloeobacterales</taxon>
        <taxon>Gloeobacteraceae</taxon>
        <taxon>Gloeobacter</taxon>
    </lineage>
</organism>
<evidence type="ECO:0000256" key="1">
    <source>
        <dbReference type="SAM" id="Phobius"/>
    </source>
</evidence>
<feature type="transmembrane region" description="Helical" evidence="1">
    <location>
        <begin position="89"/>
        <end position="110"/>
    </location>
</feature>
<keyword evidence="1" id="KW-0472">Membrane</keyword>
<dbReference type="eggNOG" id="COG4420">
    <property type="taxonomic scope" value="Bacteria"/>
</dbReference>
<dbReference type="Pfam" id="PF06210">
    <property type="entry name" value="DUF1003"/>
    <property type="match status" value="1"/>
</dbReference>
<reference evidence="2 3" key="1">
    <citation type="journal article" date="2013" name="PLoS ONE">
        <title>Cultivation and Complete Genome Sequencing of Gloeobacter kilaueensis sp. nov., from a Lava Cave in Kilauea Caldera, Hawai'i.</title>
        <authorList>
            <person name="Saw J.H."/>
            <person name="Schatz M."/>
            <person name="Brown M.V."/>
            <person name="Kunkel D.D."/>
            <person name="Foster J.S."/>
            <person name="Shick H."/>
            <person name="Christensen S."/>
            <person name="Hou S."/>
            <person name="Wan X."/>
            <person name="Donachie S.P."/>
        </authorList>
    </citation>
    <scope>NUCLEOTIDE SEQUENCE [LARGE SCALE GENOMIC DNA]</scope>
    <source>
        <strain evidence="3">JS</strain>
    </source>
</reference>
<keyword evidence="1" id="KW-0812">Transmembrane</keyword>
<evidence type="ECO:0008006" key="4">
    <source>
        <dbReference type="Google" id="ProtNLM"/>
    </source>
</evidence>
<gene>
    <name evidence="2" type="ORF">GKIL_4310</name>
</gene>